<dbReference type="PROSITE" id="PS50209">
    <property type="entry name" value="CARD"/>
    <property type="match status" value="1"/>
</dbReference>
<name>A0A3B4XMJ7_SERLL</name>
<dbReference type="AlphaFoldDB" id="A0A3B4XMJ7"/>
<protein>
    <recommendedName>
        <fullName evidence="1">CARD domain-containing protein</fullName>
    </recommendedName>
</protein>
<dbReference type="Proteomes" id="UP000261360">
    <property type="component" value="Unplaced"/>
</dbReference>
<dbReference type="GeneTree" id="ENSGT00970000193497"/>
<dbReference type="Pfam" id="PF00619">
    <property type="entry name" value="CARD"/>
    <property type="match status" value="1"/>
</dbReference>
<dbReference type="Gene3D" id="1.10.533.10">
    <property type="entry name" value="Death Domain, Fas"/>
    <property type="match status" value="1"/>
</dbReference>
<reference evidence="2" key="2">
    <citation type="submission" date="2025-09" db="UniProtKB">
        <authorList>
            <consortium name="Ensembl"/>
        </authorList>
    </citation>
    <scope>IDENTIFICATION</scope>
</reference>
<dbReference type="SMART" id="SM00114">
    <property type="entry name" value="CARD"/>
    <property type="match status" value="1"/>
</dbReference>
<evidence type="ECO:0000259" key="1">
    <source>
        <dbReference type="PROSITE" id="PS50209"/>
    </source>
</evidence>
<accession>A0A3B4XMJ7</accession>
<keyword evidence="3" id="KW-1185">Reference proteome</keyword>
<sequence>MKLMSVRTQFINRVSEPVLRTLLDKLLERGVITDDEMDSAGALSRADKARMVIDTVRKKGSEASAALIAALREVDSCLSTELNLIPQLSVYEE</sequence>
<dbReference type="GO" id="GO:0042981">
    <property type="term" value="P:regulation of apoptotic process"/>
    <property type="evidence" value="ECO:0007669"/>
    <property type="project" value="InterPro"/>
</dbReference>
<organism evidence="2 3">
    <name type="scientific">Seriola lalandi dorsalis</name>
    <dbReference type="NCBI Taxonomy" id="1841481"/>
    <lineage>
        <taxon>Eukaryota</taxon>
        <taxon>Metazoa</taxon>
        <taxon>Chordata</taxon>
        <taxon>Craniata</taxon>
        <taxon>Vertebrata</taxon>
        <taxon>Euteleostomi</taxon>
        <taxon>Actinopterygii</taxon>
        <taxon>Neopterygii</taxon>
        <taxon>Teleostei</taxon>
        <taxon>Neoteleostei</taxon>
        <taxon>Acanthomorphata</taxon>
        <taxon>Carangaria</taxon>
        <taxon>Carangiformes</taxon>
        <taxon>Carangidae</taxon>
        <taxon>Seriola</taxon>
    </lineage>
</organism>
<reference evidence="2" key="1">
    <citation type="submission" date="2025-08" db="UniProtKB">
        <authorList>
            <consortium name="Ensembl"/>
        </authorList>
    </citation>
    <scope>IDENTIFICATION</scope>
</reference>
<dbReference type="InterPro" id="IPR001315">
    <property type="entry name" value="CARD"/>
</dbReference>
<evidence type="ECO:0000313" key="2">
    <source>
        <dbReference type="Ensembl" id="ENSSLDP00000017337.1"/>
    </source>
</evidence>
<proteinExistence type="predicted"/>
<dbReference type="STRING" id="1841481.ENSSLDP00000017337"/>
<dbReference type="Ensembl" id="ENSSLDT00000017946.1">
    <property type="protein sequence ID" value="ENSSLDP00000017337.1"/>
    <property type="gene ID" value="ENSSLDG00000013687.1"/>
</dbReference>
<feature type="domain" description="CARD" evidence="1">
    <location>
        <begin position="1"/>
        <end position="75"/>
    </location>
</feature>
<dbReference type="InterPro" id="IPR011029">
    <property type="entry name" value="DEATH-like_dom_sf"/>
</dbReference>
<evidence type="ECO:0000313" key="3">
    <source>
        <dbReference type="Proteomes" id="UP000261360"/>
    </source>
</evidence>
<dbReference type="SUPFAM" id="SSF47986">
    <property type="entry name" value="DEATH domain"/>
    <property type="match status" value="1"/>
</dbReference>